<evidence type="ECO:0000256" key="1">
    <source>
        <dbReference type="ARBA" id="ARBA00022679"/>
    </source>
</evidence>
<dbReference type="EMBL" id="JACHDB010000001">
    <property type="protein sequence ID" value="MBB5430608.1"/>
    <property type="molecule type" value="Genomic_DNA"/>
</dbReference>
<accession>A0A7W8QIX6</accession>
<dbReference type="GO" id="GO:0005840">
    <property type="term" value="C:ribosome"/>
    <property type="evidence" value="ECO:0007669"/>
    <property type="project" value="UniProtKB-KW"/>
</dbReference>
<keyword evidence="4" id="KW-0687">Ribonucleoprotein</keyword>
<feature type="domain" description="N-acetyltransferase" evidence="3">
    <location>
        <begin position="1"/>
        <end position="76"/>
    </location>
</feature>
<dbReference type="PANTHER" id="PTHR43877">
    <property type="entry name" value="AMINOALKYLPHOSPHONATE N-ACETYLTRANSFERASE-RELATED-RELATED"/>
    <property type="match status" value="1"/>
</dbReference>
<name>A0A7W8QIX6_9ACTN</name>
<evidence type="ECO:0000313" key="4">
    <source>
        <dbReference type="EMBL" id="MBB5430608.1"/>
    </source>
</evidence>
<dbReference type="InterPro" id="IPR050832">
    <property type="entry name" value="Bact_Acetyltransf"/>
</dbReference>
<keyword evidence="4" id="KW-0689">Ribosomal protein</keyword>
<evidence type="ECO:0000256" key="2">
    <source>
        <dbReference type="ARBA" id="ARBA00023315"/>
    </source>
</evidence>
<dbReference type="InterPro" id="IPR000182">
    <property type="entry name" value="GNAT_dom"/>
</dbReference>
<protein>
    <submittedName>
        <fullName evidence="4">Ribosomal protein S18 acetylase RimI-like enzyme</fullName>
    </submittedName>
</protein>
<dbReference type="Gene3D" id="3.40.630.30">
    <property type="match status" value="1"/>
</dbReference>
<evidence type="ECO:0000313" key="5">
    <source>
        <dbReference type="Proteomes" id="UP000572635"/>
    </source>
</evidence>
<keyword evidence="1" id="KW-0808">Transferase</keyword>
<dbReference type="AlphaFoldDB" id="A0A7W8QIX6"/>
<dbReference type="CDD" id="cd04301">
    <property type="entry name" value="NAT_SF"/>
    <property type="match status" value="1"/>
</dbReference>
<dbReference type="Proteomes" id="UP000572635">
    <property type="component" value="Unassembled WGS sequence"/>
</dbReference>
<dbReference type="SUPFAM" id="SSF55729">
    <property type="entry name" value="Acyl-CoA N-acyltransferases (Nat)"/>
    <property type="match status" value="1"/>
</dbReference>
<reference evidence="4 5" key="1">
    <citation type="submission" date="2020-08" db="EMBL/GenBank/DDBJ databases">
        <title>Sequencing the genomes of 1000 actinobacteria strains.</title>
        <authorList>
            <person name="Klenk H.-P."/>
        </authorList>
    </citation>
    <scope>NUCLEOTIDE SEQUENCE [LARGE SCALE GENOMIC DNA]</scope>
    <source>
        <strain evidence="4 5">DSM 44551</strain>
    </source>
</reference>
<keyword evidence="5" id="KW-1185">Reference proteome</keyword>
<dbReference type="InterPro" id="IPR016181">
    <property type="entry name" value="Acyl_CoA_acyltransferase"/>
</dbReference>
<organism evidence="4 5">
    <name type="scientific">Nocardiopsis composta</name>
    <dbReference type="NCBI Taxonomy" id="157465"/>
    <lineage>
        <taxon>Bacteria</taxon>
        <taxon>Bacillati</taxon>
        <taxon>Actinomycetota</taxon>
        <taxon>Actinomycetes</taxon>
        <taxon>Streptosporangiales</taxon>
        <taxon>Nocardiopsidaceae</taxon>
        <taxon>Nocardiopsis</taxon>
    </lineage>
</organism>
<dbReference type="PANTHER" id="PTHR43877:SF2">
    <property type="entry name" value="AMINOALKYLPHOSPHONATE N-ACETYLTRANSFERASE-RELATED"/>
    <property type="match status" value="1"/>
</dbReference>
<sequence>MYVVPEWRGRRIGQVLLRALERYAVDAGATVMRLETGVEQPEAIRLYERCGYYRIDRFGHYVDCEASVCYERKLID</sequence>
<dbReference type="Pfam" id="PF00583">
    <property type="entry name" value="Acetyltransf_1"/>
    <property type="match status" value="1"/>
</dbReference>
<evidence type="ECO:0000259" key="3">
    <source>
        <dbReference type="PROSITE" id="PS51186"/>
    </source>
</evidence>
<dbReference type="GO" id="GO:0016747">
    <property type="term" value="F:acyltransferase activity, transferring groups other than amino-acyl groups"/>
    <property type="evidence" value="ECO:0007669"/>
    <property type="project" value="InterPro"/>
</dbReference>
<dbReference type="PROSITE" id="PS51186">
    <property type="entry name" value="GNAT"/>
    <property type="match status" value="1"/>
</dbReference>
<proteinExistence type="predicted"/>
<comment type="caution">
    <text evidence="4">The sequence shown here is derived from an EMBL/GenBank/DDBJ whole genome shotgun (WGS) entry which is preliminary data.</text>
</comment>
<keyword evidence="2" id="KW-0012">Acyltransferase</keyword>
<gene>
    <name evidence="4" type="ORF">HDA36_000692</name>
</gene>